<protein>
    <submittedName>
        <fullName evidence="6">AcrR family transcriptional regulator</fullName>
    </submittedName>
</protein>
<dbReference type="PANTHER" id="PTHR30055">
    <property type="entry name" value="HTH-TYPE TRANSCRIPTIONAL REGULATOR RUTR"/>
    <property type="match status" value="1"/>
</dbReference>
<dbReference type="AlphaFoldDB" id="A0A840CA78"/>
<dbReference type="RefSeq" id="WP_054540075.1">
    <property type="nucleotide sequence ID" value="NZ_JACIEQ010000003.1"/>
</dbReference>
<comment type="caution">
    <text evidence="6">The sequence shown here is derived from an EMBL/GenBank/DDBJ whole genome shotgun (WGS) entry which is preliminary data.</text>
</comment>
<evidence type="ECO:0000256" key="2">
    <source>
        <dbReference type="ARBA" id="ARBA00023125"/>
    </source>
</evidence>
<keyword evidence="3" id="KW-0804">Transcription</keyword>
<feature type="domain" description="HTH tetR-type" evidence="5">
    <location>
        <begin position="6"/>
        <end position="66"/>
    </location>
</feature>
<dbReference type="SUPFAM" id="SSF46689">
    <property type="entry name" value="Homeodomain-like"/>
    <property type="match status" value="1"/>
</dbReference>
<dbReference type="PANTHER" id="PTHR30055:SF119">
    <property type="entry name" value="NALC"/>
    <property type="match status" value="1"/>
</dbReference>
<dbReference type="Proteomes" id="UP000585681">
    <property type="component" value="Unassembled WGS sequence"/>
</dbReference>
<evidence type="ECO:0000259" key="5">
    <source>
        <dbReference type="PROSITE" id="PS50977"/>
    </source>
</evidence>
<accession>A0A840CA78</accession>
<dbReference type="GO" id="GO:0003700">
    <property type="term" value="F:DNA-binding transcription factor activity"/>
    <property type="evidence" value="ECO:0007669"/>
    <property type="project" value="TreeGrafter"/>
</dbReference>
<gene>
    <name evidence="6" type="ORF">GGR17_002773</name>
</gene>
<evidence type="ECO:0000256" key="3">
    <source>
        <dbReference type="ARBA" id="ARBA00023163"/>
    </source>
</evidence>
<dbReference type="InterPro" id="IPR039536">
    <property type="entry name" value="TetR_C_Proteobacteria"/>
</dbReference>
<dbReference type="InterPro" id="IPR009057">
    <property type="entry name" value="Homeodomain-like_sf"/>
</dbReference>
<dbReference type="PRINTS" id="PR00455">
    <property type="entry name" value="HTHTETR"/>
</dbReference>
<evidence type="ECO:0000313" key="6">
    <source>
        <dbReference type="EMBL" id="MBB4022954.1"/>
    </source>
</evidence>
<dbReference type="EMBL" id="JACIEQ010000003">
    <property type="protein sequence ID" value="MBB4022954.1"/>
    <property type="molecule type" value="Genomic_DNA"/>
</dbReference>
<proteinExistence type="predicted"/>
<keyword evidence="7" id="KW-1185">Reference proteome</keyword>
<dbReference type="GO" id="GO:0000976">
    <property type="term" value="F:transcription cis-regulatory region binding"/>
    <property type="evidence" value="ECO:0007669"/>
    <property type="project" value="TreeGrafter"/>
</dbReference>
<dbReference type="InterPro" id="IPR001647">
    <property type="entry name" value="HTH_TetR"/>
</dbReference>
<dbReference type="Gene3D" id="1.10.357.10">
    <property type="entry name" value="Tetracycline Repressor, domain 2"/>
    <property type="match status" value="1"/>
</dbReference>
<dbReference type="InterPro" id="IPR050109">
    <property type="entry name" value="HTH-type_TetR-like_transc_reg"/>
</dbReference>
<organism evidence="6 7">
    <name type="scientific">Actibacterium naphthalenivorans</name>
    <dbReference type="NCBI Taxonomy" id="1614693"/>
    <lineage>
        <taxon>Bacteria</taxon>
        <taxon>Pseudomonadati</taxon>
        <taxon>Pseudomonadota</taxon>
        <taxon>Alphaproteobacteria</taxon>
        <taxon>Rhodobacterales</taxon>
        <taxon>Roseobacteraceae</taxon>
        <taxon>Actibacterium</taxon>
    </lineage>
</organism>
<feature type="DNA-binding region" description="H-T-H motif" evidence="4">
    <location>
        <begin position="29"/>
        <end position="48"/>
    </location>
</feature>
<keyword evidence="2 4" id="KW-0238">DNA-binding</keyword>
<evidence type="ECO:0000313" key="7">
    <source>
        <dbReference type="Proteomes" id="UP000585681"/>
    </source>
</evidence>
<dbReference type="Pfam" id="PF00440">
    <property type="entry name" value="TetR_N"/>
    <property type="match status" value="1"/>
</dbReference>
<dbReference type="FunFam" id="1.10.10.60:FF:000141">
    <property type="entry name" value="TetR family transcriptional regulator"/>
    <property type="match status" value="1"/>
</dbReference>
<evidence type="ECO:0000256" key="1">
    <source>
        <dbReference type="ARBA" id="ARBA00023015"/>
    </source>
</evidence>
<dbReference type="Gene3D" id="1.10.10.60">
    <property type="entry name" value="Homeodomain-like"/>
    <property type="match status" value="1"/>
</dbReference>
<dbReference type="PROSITE" id="PS50977">
    <property type="entry name" value="HTH_TETR_2"/>
    <property type="match status" value="1"/>
</dbReference>
<evidence type="ECO:0000256" key="4">
    <source>
        <dbReference type="PROSITE-ProRule" id="PRU00335"/>
    </source>
</evidence>
<name>A0A840CA78_9RHOB</name>
<sequence length="200" mass="21538">MRVRTEAKRRSIIETARPLFLEGGYAGVTMAAVASALGGSKGTLYGYFPSKEELFGAVVAEASPGLFALLETVEAEADDLVSGLEALGCAYLRLVLSQPVIETSRMVVAEVGRQPEIGEIFFSNGPARTLRRVQEILSDLGKRHDLVALSDPEAGAHFTGICDGGLYSRIIWGAEPVPTDQEIAQRVRRAVRRFLAGYAP</sequence>
<reference evidence="6" key="1">
    <citation type="submission" date="2020-08" db="EMBL/GenBank/DDBJ databases">
        <title>Genomic Encyclopedia of Type Strains, Phase IV (KMG-IV): sequencing the most valuable type-strain genomes for metagenomic binning, comparative biology and taxonomic classification.</title>
        <authorList>
            <person name="Goeker M."/>
        </authorList>
    </citation>
    <scope>NUCLEOTIDE SEQUENCE [LARGE SCALE GENOMIC DNA]</scope>
    <source>
        <strain evidence="6">DSM 105040</strain>
    </source>
</reference>
<keyword evidence="1" id="KW-0805">Transcription regulation</keyword>
<dbReference type="Pfam" id="PF14246">
    <property type="entry name" value="TetR_C_7"/>
    <property type="match status" value="1"/>
</dbReference>